<dbReference type="KEGG" id="vg:40079340"/>
<dbReference type="OrthoDB" id="812at10239"/>
<name>A0A0U4IKF2_9CAUD</name>
<dbReference type="Proteomes" id="UP000222888">
    <property type="component" value="Segment"/>
</dbReference>
<keyword evidence="1" id="KW-0175">Coiled coil</keyword>
<accession>A0A0U4IKF2</accession>
<sequence length="917" mass="101650">MTTQSDELFHYGTLRKSGRFPWGSGENPGQRNREFQQYVDDLRKSGMTDSEIAKGLDITRVQLQANLALIKHQQKQDEINRAKELKDQGLSNVAIGLEMDKNESSVRALLAEGAEEKNNQLKVTADMLREQVDKKGMVDVGTGAHYFIPGVSPDKFNQAVAMLREEDYNLYNFQIDQATTGKKTNMKVLAKPDIEYKAVYQELDKIHQIKDFTDTDGSSFATIQKPLTVDLKRVGVRYAEDGGATMDGVIHVRRGVDDISLGNSKYAQVRIAVGEGKEGTHYLKGMAVYDDNLPKGVDLMFNTNKSNTGNKLDAMKPLKEDKKTGKVDETNPFGAIVRQQFKKDDHGNFLLDSDGKKQLSSAMNIVNEEGSWDKWGKNLASQMVSKQSVSLAQRQLDLKHKAMLDDYDEIMSLTNPTIKKKLLQSFADNADSSAVHLKAAAMPRQRTQVILPSNSMKDNEIYAPNFRNGEKVVLVRYPHGGTFEIPELTVNNSRANKFIDAVRGAKDAVVINSKVAERLSGADFDGDTVLVIPNNDRSIKTKPPLKALEGFDAKAQYSMPDDAIGIKHSKNPNGLTGRLMGDISNLVTDMTILGASDHELARAVKHSMVVIDAQKHHLNYKQSAKDNQIAALKIKYQGRADGGASTLISRSTSSQHVEKRTLRKAKDGGPIDPETGKKVYTKTGEGYTNAKGVWIPRKEESTKMAEVDDARDLIPKDRPISMTEMERVYAEHANRLKALANTARKEEYYTPPSPWSNSAKKAYAKEVASLNDKLETALRNAPLERQAQVFANVRIKATTQAEPDMDKKELKKLKTLALEEARNRVGAKKKRIEVTPMEWDAIQAGAVSPSRLKDILDNMRDEDIKALATPRVQSAMSPVKKARAEAMLKANYTAAEVADALGISVSTLNNSLKKDGE</sequence>
<evidence type="ECO:0008006" key="5">
    <source>
        <dbReference type="Google" id="ProtNLM"/>
    </source>
</evidence>
<gene>
    <name evidence="3" type="primary">87</name>
    <name evidence="3" type="ORF">CAPNMURICA_87</name>
</gene>
<protein>
    <recommendedName>
        <fullName evidence="5">Helix-turn-helix DNA binding domain protein</fullName>
    </recommendedName>
</protein>
<feature type="compositionally biased region" description="Basic and acidic residues" evidence="2">
    <location>
        <begin position="656"/>
        <end position="677"/>
    </location>
</feature>
<feature type="region of interest" description="Disordered" evidence="2">
    <location>
        <begin position="643"/>
        <end position="682"/>
    </location>
</feature>
<feature type="coiled-coil region" evidence="1">
    <location>
        <begin position="722"/>
        <end position="780"/>
    </location>
</feature>
<evidence type="ECO:0000256" key="1">
    <source>
        <dbReference type="SAM" id="Coils"/>
    </source>
</evidence>
<dbReference type="EMBL" id="KU160641">
    <property type="protein sequence ID" value="ALY08687.1"/>
    <property type="molecule type" value="Genomic_DNA"/>
</dbReference>
<evidence type="ECO:0000256" key="2">
    <source>
        <dbReference type="SAM" id="MobiDB-lite"/>
    </source>
</evidence>
<reference evidence="3 4" key="1">
    <citation type="submission" date="2015-11" db="EMBL/GenBank/DDBJ databases">
        <authorList>
            <person name="Amegashie A.K."/>
            <person name="Borst K.R."/>
            <person name="Casazza W.J."/>
            <person name="Chen K.H."/>
            <person name="Evans D.R."/>
            <person name="Huang J."/>
            <person name="Kaku B.M."/>
            <person name="Khetarpal S.K."/>
            <person name="Keifer M.E."/>
            <person name="Kolev H.M."/>
            <person name="McDonald H.N."/>
            <person name="Nkangabwa M.S."/>
            <person name="Rickstrew G.A."/>
            <person name="Schlossman J.R."/>
            <person name="Tender C.M."/>
            <person name="Thomas C.G."/>
            <person name="Vanderveen L.N."/>
            <person name="Varma R.N."/>
            <person name="Wong N."/>
            <person name="Zhang C.W."/>
            <person name="Cutting C.L."/>
            <person name="Davison P.A."/>
            <person name="Braun M.A."/>
            <person name="Lopez A.J."/>
            <person name="Jarvik J.W."/>
            <person name="Bradley K.W."/>
            <person name="Asai D.J."/>
            <person name="Bowman C.A."/>
            <person name="Russell D.A."/>
            <person name="Pope W.H."/>
            <person name="Jacobs-Sera D."/>
            <person name="Hendrix R.W."/>
            <person name="Hatfull G.F."/>
        </authorList>
    </citation>
    <scope>NUCLEOTIDE SEQUENCE [LARGE SCALE GENOMIC DNA]</scope>
</reference>
<organism evidence="3 4">
    <name type="scientific">Arthrobacter phage CapnMurica</name>
    <dbReference type="NCBI Taxonomy" id="1772294"/>
    <lineage>
        <taxon>Viruses</taxon>
        <taxon>Duplodnaviria</taxon>
        <taxon>Heunggongvirae</taxon>
        <taxon>Uroviricota</taxon>
        <taxon>Caudoviricetes</taxon>
        <taxon>Gordonvirus</taxon>
        <taxon>Gordonvirus captnmurica</taxon>
    </lineage>
</organism>
<dbReference type="Gene3D" id="1.10.10.60">
    <property type="entry name" value="Homeodomain-like"/>
    <property type="match status" value="1"/>
</dbReference>
<feature type="compositionally biased region" description="Polar residues" evidence="2">
    <location>
        <begin position="646"/>
        <end position="655"/>
    </location>
</feature>
<keyword evidence="4" id="KW-1185">Reference proteome</keyword>
<evidence type="ECO:0000313" key="3">
    <source>
        <dbReference type="EMBL" id="ALY08687.1"/>
    </source>
</evidence>
<dbReference type="RefSeq" id="YP_009603460.1">
    <property type="nucleotide sequence ID" value="NC_041951.1"/>
</dbReference>
<evidence type="ECO:0000313" key="4">
    <source>
        <dbReference type="Proteomes" id="UP000222888"/>
    </source>
</evidence>
<proteinExistence type="predicted"/>
<dbReference type="GeneID" id="40079340"/>